<gene>
    <name evidence="4" type="ORF">THAPSDRAFT_1740</name>
</gene>
<evidence type="ECO:0000256" key="2">
    <source>
        <dbReference type="SAM" id="MobiDB-lite"/>
    </source>
</evidence>
<dbReference type="HOGENOM" id="CLU_614686_0_0_1"/>
<dbReference type="GO" id="GO:0004175">
    <property type="term" value="F:endopeptidase activity"/>
    <property type="evidence" value="ECO:0000318"/>
    <property type="project" value="GO_Central"/>
</dbReference>
<keyword evidence="1" id="KW-0175">Coiled coil</keyword>
<dbReference type="InterPro" id="IPR001478">
    <property type="entry name" value="PDZ"/>
</dbReference>
<dbReference type="Gene3D" id="3.10.350.10">
    <property type="entry name" value="LysM domain"/>
    <property type="match status" value="1"/>
</dbReference>
<dbReference type="InParanoid" id="B8BRT4"/>
<dbReference type="PANTHER" id="PTHR32060:SF22">
    <property type="entry name" value="CARBOXYL-TERMINAL-PROCESSING PEPTIDASE 3, CHLOROPLASTIC"/>
    <property type="match status" value="1"/>
</dbReference>
<protein>
    <recommendedName>
        <fullName evidence="3">PDZ domain-containing protein</fullName>
    </recommendedName>
</protein>
<dbReference type="EMBL" id="CM000638">
    <property type="protein sequence ID" value="EED96598.1"/>
    <property type="molecule type" value="Genomic_DNA"/>
</dbReference>
<dbReference type="SMART" id="SM00228">
    <property type="entry name" value="PDZ"/>
    <property type="match status" value="1"/>
</dbReference>
<dbReference type="Pfam" id="PF17820">
    <property type="entry name" value="PDZ_6"/>
    <property type="match status" value="1"/>
</dbReference>
<sequence>MAEMKSRFVSWTLNVVKEIREIPAASTSPTAKGNFCGVGINLALKSTATGTRVFLSEVDPSGPASKAGLLPNDVFVEVDVVRFDDGKAYTPADVAKAIRGPEGSTVGVVVERDGKEVAFELTREPIGVMPSIKVVEVGDKAAKEKLDDEEETEQEEELKLEVEAEDNTAIVCDEEKVKTDTEVKGIASTINTDSIQSFSEQKKESPIKQDLSASNEETDQFDVRPAYYADDASEEKTVDNEICSIINSVDEHWELISERSGSAVVISFSGSISGASFRSASPSMLCNKFVLTESTGDPYIEHVVLPTDTLQGICLAYKISATRLRMENGFSGNCLQMAPKKLKIPTNIKTYTKGMMIRTQDRTSKEFKLYALVAEVPSMELVEAKAYLDLSNWDLEEALRSAREDDGWHLKASGSFDNGVDFSPLLAVAKPKALTAQDIYSVSNIV</sequence>
<dbReference type="KEGG" id="tps:THAPSDRAFT_1740"/>
<evidence type="ECO:0000256" key="1">
    <source>
        <dbReference type="SAM" id="Coils"/>
    </source>
</evidence>
<dbReference type="OMA" id="TSSAYEC"/>
<accession>B8BRT4</accession>
<dbReference type="Proteomes" id="UP000001449">
    <property type="component" value="Chromosome 1"/>
</dbReference>
<dbReference type="CDD" id="cd06782">
    <property type="entry name" value="cpPDZ_CPP-like"/>
    <property type="match status" value="1"/>
</dbReference>
<dbReference type="PANTHER" id="PTHR32060">
    <property type="entry name" value="TAIL-SPECIFIC PROTEASE"/>
    <property type="match status" value="1"/>
</dbReference>
<organism evidence="4 5">
    <name type="scientific">Thalassiosira pseudonana</name>
    <name type="common">Marine diatom</name>
    <name type="synonym">Cyclotella nana</name>
    <dbReference type="NCBI Taxonomy" id="35128"/>
    <lineage>
        <taxon>Eukaryota</taxon>
        <taxon>Sar</taxon>
        <taxon>Stramenopiles</taxon>
        <taxon>Ochrophyta</taxon>
        <taxon>Bacillariophyta</taxon>
        <taxon>Coscinodiscophyceae</taxon>
        <taxon>Thalassiosirophycidae</taxon>
        <taxon>Thalassiosirales</taxon>
        <taxon>Thalassiosiraceae</taxon>
        <taxon>Thalassiosira</taxon>
    </lineage>
</organism>
<reference evidence="4 5" key="2">
    <citation type="journal article" date="2008" name="Nature">
        <title>The Phaeodactylum genome reveals the evolutionary history of diatom genomes.</title>
        <authorList>
            <person name="Bowler C."/>
            <person name="Allen A.E."/>
            <person name="Badger J.H."/>
            <person name="Grimwood J."/>
            <person name="Jabbari K."/>
            <person name="Kuo A."/>
            <person name="Maheswari U."/>
            <person name="Martens C."/>
            <person name="Maumus F."/>
            <person name="Otillar R.P."/>
            <person name="Rayko E."/>
            <person name="Salamov A."/>
            <person name="Vandepoele K."/>
            <person name="Beszteri B."/>
            <person name="Gruber A."/>
            <person name="Heijde M."/>
            <person name="Katinka M."/>
            <person name="Mock T."/>
            <person name="Valentin K."/>
            <person name="Verret F."/>
            <person name="Berges J.A."/>
            <person name="Brownlee C."/>
            <person name="Cadoret J.P."/>
            <person name="Chiovitti A."/>
            <person name="Choi C.J."/>
            <person name="Coesel S."/>
            <person name="De Martino A."/>
            <person name="Detter J.C."/>
            <person name="Durkin C."/>
            <person name="Falciatore A."/>
            <person name="Fournet J."/>
            <person name="Haruta M."/>
            <person name="Huysman M.J."/>
            <person name="Jenkins B.D."/>
            <person name="Jiroutova K."/>
            <person name="Jorgensen R.E."/>
            <person name="Joubert Y."/>
            <person name="Kaplan A."/>
            <person name="Kroger N."/>
            <person name="Kroth P.G."/>
            <person name="La Roche J."/>
            <person name="Lindquist E."/>
            <person name="Lommer M."/>
            <person name="Martin-Jezequel V."/>
            <person name="Lopez P.J."/>
            <person name="Lucas S."/>
            <person name="Mangogna M."/>
            <person name="McGinnis K."/>
            <person name="Medlin L.K."/>
            <person name="Montsant A."/>
            <person name="Oudot-Le Secq M.P."/>
            <person name="Napoli C."/>
            <person name="Obornik M."/>
            <person name="Parker M.S."/>
            <person name="Petit J.L."/>
            <person name="Porcel B.M."/>
            <person name="Poulsen N."/>
            <person name="Robison M."/>
            <person name="Rychlewski L."/>
            <person name="Rynearson T.A."/>
            <person name="Schmutz J."/>
            <person name="Shapiro H."/>
            <person name="Siaut M."/>
            <person name="Stanley M."/>
            <person name="Sussman M.R."/>
            <person name="Taylor A.R."/>
            <person name="Vardi A."/>
            <person name="von Dassow P."/>
            <person name="Vyverman W."/>
            <person name="Willis A."/>
            <person name="Wyrwicz L.S."/>
            <person name="Rokhsar D.S."/>
            <person name="Weissenbach J."/>
            <person name="Armbrust E.V."/>
            <person name="Green B.R."/>
            <person name="Van de Peer Y."/>
            <person name="Grigoriev I.V."/>
        </authorList>
    </citation>
    <scope>NUCLEOTIDE SEQUENCE [LARGE SCALE GENOMIC DNA]</scope>
    <source>
        <strain evidence="4 5">CCMP1335</strain>
    </source>
</reference>
<feature type="region of interest" description="Disordered" evidence="2">
    <location>
        <begin position="195"/>
        <end position="220"/>
    </location>
</feature>
<dbReference type="InterPro" id="IPR041489">
    <property type="entry name" value="PDZ_6"/>
</dbReference>
<dbReference type="SUPFAM" id="SSF50156">
    <property type="entry name" value="PDZ domain-like"/>
    <property type="match status" value="1"/>
</dbReference>
<evidence type="ECO:0000313" key="5">
    <source>
        <dbReference type="Proteomes" id="UP000001449"/>
    </source>
</evidence>
<dbReference type="InterPro" id="IPR036779">
    <property type="entry name" value="LysM_dom_sf"/>
</dbReference>
<dbReference type="InterPro" id="IPR036034">
    <property type="entry name" value="PDZ_sf"/>
</dbReference>
<feature type="coiled-coil region" evidence="1">
    <location>
        <begin position="139"/>
        <end position="166"/>
    </location>
</feature>
<evidence type="ECO:0000259" key="3">
    <source>
        <dbReference type="SMART" id="SM00228"/>
    </source>
</evidence>
<dbReference type="GeneID" id="7453417"/>
<evidence type="ECO:0000313" key="4">
    <source>
        <dbReference type="EMBL" id="EED96598.1"/>
    </source>
</evidence>
<dbReference type="RefSeq" id="XP_002286957.1">
    <property type="nucleotide sequence ID" value="XM_002286921.1"/>
</dbReference>
<dbReference type="PaxDb" id="35128-Thaps1740"/>
<reference evidence="4 5" key="1">
    <citation type="journal article" date="2004" name="Science">
        <title>The genome of the diatom Thalassiosira pseudonana: ecology, evolution, and metabolism.</title>
        <authorList>
            <person name="Armbrust E.V."/>
            <person name="Berges J.A."/>
            <person name="Bowler C."/>
            <person name="Green B.R."/>
            <person name="Martinez D."/>
            <person name="Putnam N.H."/>
            <person name="Zhou S."/>
            <person name="Allen A.E."/>
            <person name="Apt K.E."/>
            <person name="Bechner M."/>
            <person name="Brzezinski M.A."/>
            <person name="Chaal B.K."/>
            <person name="Chiovitti A."/>
            <person name="Davis A.K."/>
            <person name="Demarest M.S."/>
            <person name="Detter J.C."/>
            <person name="Glavina T."/>
            <person name="Goodstein D."/>
            <person name="Hadi M.Z."/>
            <person name="Hellsten U."/>
            <person name="Hildebrand M."/>
            <person name="Jenkins B.D."/>
            <person name="Jurka J."/>
            <person name="Kapitonov V.V."/>
            <person name="Kroger N."/>
            <person name="Lau W.W."/>
            <person name="Lane T.W."/>
            <person name="Larimer F.W."/>
            <person name="Lippmeier J.C."/>
            <person name="Lucas S."/>
            <person name="Medina M."/>
            <person name="Montsant A."/>
            <person name="Obornik M."/>
            <person name="Parker M.S."/>
            <person name="Palenik B."/>
            <person name="Pazour G.J."/>
            <person name="Richardson P.M."/>
            <person name="Rynearson T.A."/>
            <person name="Saito M.A."/>
            <person name="Schwartz D.C."/>
            <person name="Thamatrakoln K."/>
            <person name="Valentin K."/>
            <person name="Vardi A."/>
            <person name="Wilkerson F.P."/>
            <person name="Rokhsar D.S."/>
        </authorList>
    </citation>
    <scope>NUCLEOTIDE SEQUENCE [LARGE SCALE GENOMIC DNA]</scope>
    <source>
        <strain evidence="4 5">CCMP1335</strain>
    </source>
</reference>
<keyword evidence="5" id="KW-1185">Reference proteome</keyword>
<name>B8BRT4_THAPS</name>
<feature type="domain" description="PDZ" evidence="3">
    <location>
        <begin position="36"/>
        <end position="114"/>
    </location>
</feature>
<proteinExistence type="predicted"/>
<dbReference type="AlphaFoldDB" id="B8BRT4"/>
<dbReference type="eggNOG" id="ENOG502R6J4">
    <property type="taxonomic scope" value="Eukaryota"/>
</dbReference>
<dbReference type="Gene3D" id="2.30.42.10">
    <property type="match status" value="1"/>
</dbReference>